<reference evidence="1 2" key="1">
    <citation type="submission" date="2019-04" db="EMBL/GenBank/DDBJ databases">
        <authorList>
            <consortium name="Wellcome Sanger Institute Data Sharing"/>
        </authorList>
    </citation>
    <scope>NUCLEOTIDE SEQUENCE [LARGE SCALE GENOMIC DNA]</scope>
</reference>
<protein>
    <submittedName>
        <fullName evidence="1">Uncharacterized protein</fullName>
    </submittedName>
</protein>
<keyword evidence="2" id="KW-1185">Reference proteome</keyword>
<sequence>MQLPCLALQSLKTGRRHPIPNFNIIKQSFRNNLMYYVRSDGAACLWSHRPVAIVTVCSDGLMLIYAIHSQHGLCCKGFHSLTPCLRVLSKARKIQTAREIVALSMRPVELRAEEV</sequence>
<reference evidence="1" key="2">
    <citation type="submission" date="2025-08" db="UniProtKB">
        <authorList>
            <consortium name="Ensembl"/>
        </authorList>
    </citation>
    <scope>IDENTIFICATION</scope>
</reference>
<reference evidence="1" key="3">
    <citation type="submission" date="2025-09" db="UniProtKB">
        <authorList>
            <consortium name="Ensembl"/>
        </authorList>
    </citation>
    <scope>IDENTIFICATION</scope>
</reference>
<evidence type="ECO:0000313" key="2">
    <source>
        <dbReference type="Proteomes" id="UP000694397"/>
    </source>
</evidence>
<organism evidence="1 2">
    <name type="scientific">Scleropages formosus</name>
    <name type="common">Asian bonytongue</name>
    <name type="synonym">Osteoglossum formosum</name>
    <dbReference type="NCBI Taxonomy" id="113540"/>
    <lineage>
        <taxon>Eukaryota</taxon>
        <taxon>Metazoa</taxon>
        <taxon>Chordata</taxon>
        <taxon>Craniata</taxon>
        <taxon>Vertebrata</taxon>
        <taxon>Euteleostomi</taxon>
        <taxon>Actinopterygii</taxon>
        <taxon>Neopterygii</taxon>
        <taxon>Teleostei</taxon>
        <taxon>Osteoglossocephala</taxon>
        <taxon>Osteoglossomorpha</taxon>
        <taxon>Osteoglossiformes</taxon>
        <taxon>Osteoglossidae</taxon>
        <taxon>Scleropages</taxon>
    </lineage>
</organism>
<dbReference type="Ensembl" id="ENSSFOT00015037968.2">
    <property type="protein sequence ID" value="ENSSFOP00015037554.2"/>
    <property type="gene ID" value="ENSSFOG00015023905.2"/>
</dbReference>
<accession>A0A8C9SD60</accession>
<dbReference type="AlphaFoldDB" id="A0A8C9SD60"/>
<dbReference type="Proteomes" id="UP000694397">
    <property type="component" value="Chromosome 2"/>
</dbReference>
<name>A0A8C9SD60_SCLFO</name>
<proteinExistence type="predicted"/>
<evidence type="ECO:0000313" key="1">
    <source>
        <dbReference type="Ensembl" id="ENSSFOP00015037554.2"/>
    </source>
</evidence>